<proteinExistence type="predicted"/>
<dbReference type="AlphaFoldDB" id="Q9RQB1"/>
<dbReference type="GO" id="GO:0051213">
    <property type="term" value="F:dioxygenase activity"/>
    <property type="evidence" value="ECO:0007669"/>
    <property type="project" value="UniProtKB-KW"/>
</dbReference>
<feature type="non-terminal residue" evidence="3">
    <location>
        <position position="165"/>
    </location>
</feature>
<keyword evidence="3" id="KW-0560">Oxidoreductase</keyword>
<dbReference type="GO" id="GO:0051537">
    <property type="term" value="F:2 iron, 2 sulfur cluster binding"/>
    <property type="evidence" value="ECO:0007669"/>
    <property type="project" value="InterPro"/>
</dbReference>
<sequence length="165" mass="17852">AVDNVWDYYHAQITHASSSMARWMRRPGAGTGASQAPAPTSTNRAGNVNARPQISVLGAYGHAIGGPQYDEATGEALGGPAEWRSWPEARETLGEVGMKIAGHPHVFPNMWICQHNGLGQVSMRMPKGPGKTEIWWFTFLDAAEPDSHAEHLRVSIHVFGPAGML</sequence>
<dbReference type="SUPFAM" id="SSF55961">
    <property type="entry name" value="Bet v1-like"/>
    <property type="match status" value="1"/>
</dbReference>
<evidence type="ECO:0000256" key="1">
    <source>
        <dbReference type="SAM" id="MobiDB-lite"/>
    </source>
</evidence>
<organism evidence="3">
    <name type="scientific">Australian soil clone B22</name>
    <dbReference type="NCBI Taxonomy" id="102913"/>
    <lineage>
        <taxon>Bacteria</taxon>
        <taxon>environmental samples</taxon>
    </lineage>
</organism>
<feature type="non-terminal residue" evidence="3">
    <location>
        <position position="1"/>
    </location>
</feature>
<dbReference type="GO" id="GO:0005506">
    <property type="term" value="F:iron ion binding"/>
    <property type="evidence" value="ECO:0007669"/>
    <property type="project" value="InterPro"/>
</dbReference>
<dbReference type="Gene3D" id="3.90.380.10">
    <property type="entry name" value="Naphthalene 1,2-dioxygenase Alpha Subunit, Chain A, domain 1"/>
    <property type="match status" value="1"/>
</dbReference>
<dbReference type="EMBL" id="AF125910">
    <property type="protein sequence ID" value="AAD53246.1"/>
    <property type="molecule type" value="Genomic_DNA"/>
</dbReference>
<feature type="region of interest" description="Disordered" evidence="1">
    <location>
        <begin position="25"/>
        <end position="48"/>
    </location>
</feature>
<reference evidence="3" key="1">
    <citation type="journal article" date="2000" name="Environ. Microbiol.">
        <title>Novel forms of ring-hydroxylating dioxygenases are widespread in pristine and contaminated soils.</title>
        <authorList>
            <person name="Yeates C."/>
            <person name="Holmes A.J."/>
            <person name="Gillings M.R."/>
        </authorList>
    </citation>
    <scope>NUCLEOTIDE SEQUENCE</scope>
</reference>
<evidence type="ECO:0000259" key="2">
    <source>
        <dbReference type="Pfam" id="PF00848"/>
    </source>
</evidence>
<protein>
    <submittedName>
        <fullName evidence="3">Dioxygenase alpha subunit</fullName>
    </submittedName>
</protein>
<dbReference type="InterPro" id="IPR015879">
    <property type="entry name" value="Ring_hydroxy_dOase_asu_C_dom"/>
</dbReference>
<name>Q9RQB1_9BACT</name>
<keyword evidence="3" id="KW-0223">Dioxygenase</keyword>
<accession>Q9RQB1</accession>
<feature type="domain" description="Aromatic-ring-hydroxylating dioxygenase alpha subunit C-terminal" evidence="2">
    <location>
        <begin position="1"/>
        <end position="146"/>
    </location>
</feature>
<dbReference type="Pfam" id="PF00848">
    <property type="entry name" value="Ring_hydroxyl_A"/>
    <property type="match status" value="1"/>
</dbReference>
<evidence type="ECO:0000313" key="3">
    <source>
        <dbReference type="EMBL" id="AAD53246.1"/>
    </source>
</evidence>
<feature type="compositionally biased region" description="Polar residues" evidence="1">
    <location>
        <begin position="32"/>
        <end position="48"/>
    </location>
</feature>